<proteinExistence type="predicted"/>
<sequence length="29" mass="3035">MKGGFGYGGQGWNRYALGNNTTPQSSGTQ</sequence>
<dbReference type="EMBL" id="LT841358">
    <property type="protein sequence ID" value="SMH70373.1"/>
    <property type="molecule type" value="Genomic_DNA"/>
</dbReference>
<accession>A0A2H1FC79</accession>
<evidence type="ECO:0000256" key="1">
    <source>
        <dbReference type="SAM" id="MobiDB-lite"/>
    </source>
</evidence>
<evidence type="ECO:0000313" key="3">
    <source>
        <dbReference type="Proteomes" id="UP000230607"/>
    </source>
</evidence>
<keyword evidence="3" id="KW-1185">Reference proteome</keyword>
<dbReference type="Proteomes" id="UP000230607">
    <property type="component" value="Chromosome 1"/>
</dbReference>
<name>A0A2H1FC79_9ARCH</name>
<dbReference type="AlphaFoldDB" id="A0A2H1FC79"/>
<protein>
    <submittedName>
        <fullName evidence="2">Uncharacterized protein</fullName>
    </submittedName>
</protein>
<reference evidence="3" key="1">
    <citation type="submission" date="2017-03" db="EMBL/GenBank/DDBJ databases">
        <authorList>
            <person name="Herbold C."/>
        </authorList>
    </citation>
    <scope>NUCLEOTIDE SEQUENCE [LARGE SCALE GENOMIC DNA]</scope>
</reference>
<organism evidence="2 3">
    <name type="scientific">Candidatus Nitrosotalea okcheonensis</name>
    <dbReference type="NCBI Taxonomy" id="1903276"/>
    <lineage>
        <taxon>Archaea</taxon>
        <taxon>Nitrososphaerota</taxon>
        <taxon>Nitrososphaeria</taxon>
        <taxon>Nitrosotaleales</taxon>
        <taxon>Nitrosotaleaceae</taxon>
        <taxon>Nitrosotalea</taxon>
    </lineage>
</organism>
<gene>
    <name evidence="2" type="ORF">NCS_10180</name>
</gene>
<feature type="compositionally biased region" description="Polar residues" evidence="1">
    <location>
        <begin position="18"/>
        <end position="29"/>
    </location>
</feature>
<feature type="compositionally biased region" description="Gly residues" evidence="1">
    <location>
        <begin position="1"/>
        <end position="11"/>
    </location>
</feature>
<feature type="region of interest" description="Disordered" evidence="1">
    <location>
        <begin position="1"/>
        <end position="29"/>
    </location>
</feature>
<evidence type="ECO:0000313" key="2">
    <source>
        <dbReference type="EMBL" id="SMH70373.1"/>
    </source>
</evidence>